<dbReference type="Proteomes" id="UP000517523">
    <property type="component" value="Unassembled WGS sequence"/>
</dbReference>
<name>A0A839TQM5_9BACL</name>
<proteinExistence type="predicted"/>
<dbReference type="EMBL" id="JACHXJ010000003">
    <property type="protein sequence ID" value="MBB3129304.1"/>
    <property type="molecule type" value="Genomic_DNA"/>
</dbReference>
<evidence type="ECO:0000313" key="3">
    <source>
        <dbReference type="Proteomes" id="UP000517523"/>
    </source>
</evidence>
<comment type="caution">
    <text evidence="2">The sequence shown here is derived from an EMBL/GenBank/DDBJ whole genome shotgun (WGS) entry which is preliminary data.</text>
</comment>
<sequence>MQKKQDNFKTPNEKFDEEFAEIGNESASSTTQKQKFQSSNFKTPNQKFDEEFKQNDQQ</sequence>
<accession>A0A839TQM5</accession>
<organism evidence="2 3">
    <name type="scientific">Paenibacillus rhizosphaerae</name>
    <dbReference type="NCBI Taxonomy" id="297318"/>
    <lineage>
        <taxon>Bacteria</taxon>
        <taxon>Bacillati</taxon>
        <taxon>Bacillota</taxon>
        <taxon>Bacilli</taxon>
        <taxon>Bacillales</taxon>
        <taxon>Paenibacillaceae</taxon>
        <taxon>Paenibacillus</taxon>
    </lineage>
</organism>
<protein>
    <submittedName>
        <fullName evidence="2">Uncharacterized protein</fullName>
    </submittedName>
</protein>
<gene>
    <name evidence="2" type="ORF">FHS19_003979</name>
</gene>
<dbReference type="RefSeq" id="WP_181909105.1">
    <property type="nucleotide sequence ID" value="NZ_JACHXJ010000003.1"/>
</dbReference>
<feature type="compositionally biased region" description="Basic and acidic residues" evidence="1">
    <location>
        <begin position="47"/>
        <end position="58"/>
    </location>
</feature>
<feature type="compositionally biased region" description="Basic and acidic residues" evidence="1">
    <location>
        <begin position="1"/>
        <end position="14"/>
    </location>
</feature>
<feature type="region of interest" description="Disordered" evidence="1">
    <location>
        <begin position="1"/>
        <end position="58"/>
    </location>
</feature>
<reference evidence="2 3" key="1">
    <citation type="submission" date="2020-08" db="EMBL/GenBank/DDBJ databases">
        <title>Genomic Encyclopedia of Type Strains, Phase III (KMG-III): the genomes of soil and plant-associated and newly described type strains.</title>
        <authorList>
            <person name="Whitman W."/>
        </authorList>
    </citation>
    <scope>NUCLEOTIDE SEQUENCE [LARGE SCALE GENOMIC DNA]</scope>
    <source>
        <strain evidence="2 3">CECT 5831</strain>
    </source>
</reference>
<feature type="compositionally biased region" description="Low complexity" evidence="1">
    <location>
        <begin position="26"/>
        <end position="39"/>
    </location>
</feature>
<evidence type="ECO:0000313" key="2">
    <source>
        <dbReference type="EMBL" id="MBB3129304.1"/>
    </source>
</evidence>
<evidence type="ECO:0000256" key="1">
    <source>
        <dbReference type="SAM" id="MobiDB-lite"/>
    </source>
</evidence>
<dbReference type="AlphaFoldDB" id="A0A839TQM5"/>